<sequence>MEKTIKAHNSKIIKYQSTDIQDTCNWRSKDQCPLPGKCTAKNLIYEAKISTPKDEKTYIGLAATTFKERYAGHKATFKDKEKKHHTELSKYIWHLKDEEIPHKITWRILRHAQPYTPRTKRCNLCLWEKYYIITSNKSTLLNSRSELISTCRHKKKFLLSEYG</sequence>
<dbReference type="AlphaFoldDB" id="A0A9Q1BT33"/>
<accession>A0A9Q1BT33</accession>
<dbReference type="EMBL" id="JAIZAY010000012">
    <property type="protein sequence ID" value="KAJ8032673.1"/>
    <property type="molecule type" value="Genomic_DNA"/>
</dbReference>
<evidence type="ECO:0000313" key="2">
    <source>
        <dbReference type="Proteomes" id="UP001152320"/>
    </source>
</evidence>
<gene>
    <name evidence="1" type="ORF">HOLleu_26263</name>
</gene>
<reference evidence="1" key="1">
    <citation type="submission" date="2021-10" db="EMBL/GenBank/DDBJ databases">
        <title>Tropical sea cucumber genome reveals ecological adaptation and Cuvierian tubules defense mechanism.</title>
        <authorList>
            <person name="Chen T."/>
        </authorList>
    </citation>
    <scope>NUCLEOTIDE SEQUENCE</scope>
    <source>
        <strain evidence="1">Nanhai2018</strain>
        <tissue evidence="1">Muscle</tissue>
    </source>
</reference>
<organism evidence="1 2">
    <name type="scientific">Holothuria leucospilota</name>
    <name type="common">Black long sea cucumber</name>
    <name type="synonym">Mertensiothuria leucospilota</name>
    <dbReference type="NCBI Taxonomy" id="206669"/>
    <lineage>
        <taxon>Eukaryota</taxon>
        <taxon>Metazoa</taxon>
        <taxon>Echinodermata</taxon>
        <taxon>Eleutherozoa</taxon>
        <taxon>Echinozoa</taxon>
        <taxon>Holothuroidea</taxon>
        <taxon>Aspidochirotacea</taxon>
        <taxon>Aspidochirotida</taxon>
        <taxon>Holothuriidae</taxon>
        <taxon>Holothuria</taxon>
    </lineage>
</organism>
<dbReference type="Proteomes" id="UP001152320">
    <property type="component" value="Chromosome 12"/>
</dbReference>
<keyword evidence="2" id="KW-1185">Reference proteome</keyword>
<evidence type="ECO:0000313" key="1">
    <source>
        <dbReference type="EMBL" id="KAJ8032673.1"/>
    </source>
</evidence>
<evidence type="ECO:0008006" key="3">
    <source>
        <dbReference type="Google" id="ProtNLM"/>
    </source>
</evidence>
<name>A0A9Q1BT33_HOLLE</name>
<comment type="caution">
    <text evidence="1">The sequence shown here is derived from an EMBL/GenBank/DDBJ whole genome shotgun (WGS) entry which is preliminary data.</text>
</comment>
<dbReference type="OrthoDB" id="10055412at2759"/>
<protein>
    <recommendedName>
        <fullName evidence="3">GIY-YIG domain-containing protein</fullName>
    </recommendedName>
</protein>
<proteinExistence type="predicted"/>